<protein>
    <submittedName>
        <fullName evidence="1">Uncharacterized protein</fullName>
    </submittedName>
</protein>
<dbReference type="Proteomes" id="UP000076962">
    <property type="component" value="Unassembled WGS sequence"/>
</dbReference>
<sequence length="36" mass="3821">MTMIGIRATTLTPFAYHSLMVQGGSATLPELIGDRA</sequence>
<keyword evidence="2" id="KW-1185">Reference proteome</keyword>
<organism evidence="1 2">
    <name type="scientific">Candidatus Thiomargarita nelsonii</name>
    <dbReference type="NCBI Taxonomy" id="1003181"/>
    <lineage>
        <taxon>Bacteria</taxon>
        <taxon>Pseudomonadati</taxon>
        <taxon>Pseudomonadota</taxon>
        <taxon>Gammaproteobacteria</taxon>
        <taxon>Thiotrichales</taxon>
        <taxon>Thiotrichaceae</taxon>
        <taxon>Thiomargarita</taxon>
    </lineage>
</organism>
<proteinExistence type="predicted"/>
<gene>
    <name evidence="1" type="ORF">THIOM_002227</name>
</gene>
<dbReference type="EMBL" id="LUTY01001247">
    <property type="protein sequence ID" value="OAD21989.1"/>
    <property type="molecule type" value="Genomic_DNA"/>
</dbReference>
<comment type="caution">
    <text evidence="1">The sequence shown here is derived from an EMBL/GenBank/DDBJ whole genome shotgun (WGS) entry which is preliminary data.</text>
</comment>
<feature type="non-terminal residue" evidence="1">
    <location>
        <position position="36"/>
    </location>
</feature>
<dbReference type="PATRIC" id="fig|1003181.4.peg.3067"/>
<evidence type="ECO:0000313" key="1">
    <source>
        <dbReference type="EMBL" id="OAD21989.1"/>
    </source>
</evidence>
<name>A0A176S252_9GAMM</name>
<reference evidence="1 2" key="1">
    <citation type="submission" date="2016-05" db="EMBL/GenBank/DDBJ databases">
        <title>Single-cell genome of chain-forming Candidatus Thiomargarita nelsonii and comparison to other large sulfur-oxidizing bacteria.</title>
        <authorList>
            <person name="Winkel M."/>
            <person name="Salman V."/>
            <person name="Woyke T."/>
            <person name="Schulz-Vogt H."/>
            <person name="Richter M."/>
            <person name="Flood B."/>
            <person name="Bailey J."/>
            <person name="Amann R."/>
            <person name="Mussmann M."/>
        </authorList>
    </citation>
    <scope>NUCLEOTIDE SEQUENCE [LARGE SCALE GENOMIC DNA]</scope>
    <source>
        <strain evidence="1 2">THI036</strain>
    </source>
</reference>
<accession>A0A176S252</accession>
<dbReference type="AlphaFoldDB" id="A0A176S252"/>
<evidence type="ECO:0000313" key="2">
    <source>
        <dbReference type="Proteomes" id="UP000076962"/>
    </source>
</evidence>